<evidence type="ECO:0000313" key="1">
    <source>
        <dbReference type="EMBL" id="HIS74984.1"/>
    </source>
</evidence>
<sequence length="60" mass="6530">MIKPIQAIASRTQCSKPVTFGAGQKYQSAMNRFEKGEKLNINCCGGRELSVNGQKLDVLA</sequence>
<gene>
    <name evidence="1" type="ORF">IAA86_08205</name>
</gene>
<protein>
    <submittedName>
        <fullName evidence="1">Uncharacterized protein</fullName>
    </submittedName>
</protein>
<dbReference type="Proteomes" id="UP000886865">
    <property type="component" value="Unassembled WGS sequence"/>
</dbReference>
<evidence type="ECO:0000313" key="2">
    <source>
        <dbReference type="Proteomes" id="UP000886865"/>
    </source>
</evidence>
<proteinExistence type="predicted"/>
<organism evidence="1 2">
    <name type="scientific">Candidatus Galligastranaerophilus intestinavium</name>
    <dbReference type="NCBI Taxonomy" id="2840836"/>
    <lineage>
        <taxon>Bacteria</taxon>
        <taxon>Candidatus Galligastranaerophilus</taxon>
    </lineage>
</organism>
<dbReference type="EMBL" id="DVJQ01000071">
    <property type="protein sequence ID" value="HIS74984.1"/>
    <property type="molecule type" value="Genomic_DNA"/>
</dbReference>
<dbReference type="AlphaFoldDB" id="A0A9D1FK00"/>
<comment type="caution">
    <text evidence="1">The sequence shown here is derived from an EMBL/GenBank/DDBJ whole genome shotgun (WGS) entry which is preliminary data.</text>
</comment>
<name>A0A9D1FK00_9BACT</name>
<accession>A0A9D1FK00</accession>
<reference evidence="1" key="1">
    <citation type="submission" date="2020-10" db="EMBL/GenBank/DDBJ databases">
        <authorList>
            <person name="Gilroy R."/>
        </authorList>
    </citation>
    <scope>NUCLEOTIDE SEQUENCE</scope>
    <source>
        <strain evidence="1">CHK152-2871</strain>
    </source>
</reference>
<reference evidence="1" key="2">
    <citation type="journal article" date="2021" name="PeerJ">
        <title>Extensive microbial diversity within the chicken gut microbiome revealed by metagenomics and culture.</title>
        <authorList>
            <person name="Gilroy R."/>
            <person name="Ravi A."/>
            <person name="Getino M."/>
            <person name="Pursley I."/>
            <person name="Horton D.L."/>
            <person name="Alikhan N.F."/>
            <person name="Baker D."/>
            <person name="Gharbi K."/>
            <person name="Hall N."/>
            <person name="Watson M."/>
            <person name="Adriaenssens E.M."/>
            <person name="Foster-Nyarko E."/>
            <person name="Jarju S."/>
            <person name="Secka A."/>
            <person name="Antonio M."/>
            <person name="Oren A."/>
            <person name="Chaudhuri R.R."/>
            <person name="La Ragione R."/>
            <person name="Hildebrand F."/>
            <person name="Pallen M.J."/>
        </authorList>
    </citation>
    <scope>NUCLEOTIDE SEQUENCE</scope>
    <source>
        <strain evidence="1">CHK152-2871</strain>
    </source>
</reference>